<dbReference type="OrthoDB" id="4472712at2759"/>
<name>A0A2I2GK93_9EURO</name>
<sequence length="252" mass="29015">MRNLPTSLESLREKALEKQWGYENSQGEKIYFRDIIDRIVKWVGVFKDPGTQLAGLDPTKAASFVWGFVQFFVERAVVYSETRDLAIDQEPIANLISRYALIEHFYLNNTPGSAGEVNDAVKEKIVELYSAIILYQMAVYRFWTQGKITHGVQSLVPHELKDLSSNIQRKSDEVELILNISDRELLHELLKNSEPIAHIGSQLRRVLDVVMDIEVQKYSDVLKWVSPILHMDHHRSLCPMEGTGKWLLEHPD</sequence>
<dbReference type="EMBL" id="MSFO01000002">
    <property type="protein sequence ID" value="PLB53279.1"/>
    <property type="molecule type" value="Genomic_DNA"/>
</dbReference>
<dbReference type="AlphaFoldDB" id="A0A2I2GK93"/>
<evidence type="ECO:0008006" key="3">
    <source>
        <dbReference type="Google" id="ProtNLM"/>
    </source>
</evidence>
<dbReference type="GeneID" id="36550086"/>
<dbReference type="Proteomes" id="UP000234275">
    <property type="component" value="Unassembled WGS sequence"/>
</dbReference>
<gene>
    <name evidence="1" type="ORF">P170DRAFT_127582</name>
</gene>
<reference evidence="1 2" key="1">
    <citation type="submission" date="2016-12" db="EMBL/GenBank/DDBJ databases">
        <title>The genomes of Aspergillus section Nigri reveals drivers in fungal speciation.</title>
        <authorList>
            <consortium name="DOE Joint Genome Institute"/>
            <person name="Vesth T.C."/>
            <person name="Nybo J."/>
            <person name="Theobald S."/>
            <person name="Brandl J."/>
            <person name="Frisvad J.C."/>
            <person name="Nielsen K.F."/>
            <person name="Lyhne E.K."/>
            <person name="Kogle M.E."/>
            <person name="Kuo A."/>
            <person name="Riley R."/>
            <person name="Clum A."/>
            <person name="Nolan M."/>
            <person name="Lipzen A."/>
            <person name="Salamov A."/>
            <person name="Henrissat B."/>
            <person name="Wiebenga A."/>
            <person name="De Vries R.P."/>
            <person name="Grigoriev I.V."/>
            <person name="Mortensen U.H."/>
            <person name="Andersen M.R."/>
            <person name="Baker S.E."/>
        </authorList>
    </citation>
    <scope>NUCLEOTIDE SEQUENCE [LARGE SCALE GENOMIC DNA]</scope>
    <source>
        <strain evidence="1 2">IBT 23096</strain>
    </source>
</reference>
<proteinExistence type="predicted"/>
<accession>A0A2I2GK93</accession>
<evidence type="ECO:0000313" key="2">
    <source>
        <dbReference type="Proteomes" id="UP000234275"/>
    </source>
</evidence>
<dbReference type="RefSeq" id="XP_024708581.1">
    <property type="nucleotide sequence ID" value="XM_024842391.1"/>
</dbReference>
<comment type="caution">
    <text evidence="1">The sequence shown here is derived from an EMBL/GenBank/DDBJ whole genome shotgun (WGS) entry which is preliminary data.</text>
</comment>
<keyword evidence="2" id="KW-1185">Reference proteome</keyword>
<evidence type="ECO:0000313" key="1">
    <source>
        <dbReference type="EMBL" id="PLB53279.1"/>
    </source>
</evidence>
<protein>
    <recommendedName>
        <fullName evidence="3">NWD NACHT-NTPase N-terminal domain-containing protein</fullName>
    </recommendedName>
</protein>
<dbReference type="VEuPathDB" id="FungiDB:P170DRAFT_127582"/>
<organism evidence="1 2">
    <name type="scientific">Aspergillus steynii IBT 23096</name>
    <dbReference type="NCBI Taxonomy" id="1392250"/>
    <lineage>
        <taxon>Eukaryota</taxon>
        <taxon>Fungi</taxon>
        <taxon>Dikarya</taxon>
        <taxon>Ascomycota</taxon>
        <taxon>Pezizomycotina</taxon>
        <taxon>Eurotiomycetes</taxon>
        <taxon>Eurotiomycetidae</taxon>
        <taxon>Eurotiales</taxon>
        <taxon>Aspergillaceae</taxon>
        <taxon>Aspergillus</taxon>
        <taxon>Aspergillus subgen. Circumdati</taxon>
    </lineage>
</organism>
<dbReference type="STRING" id="1392250.A0A2I2GK93"/>